<dbReference type="EMBL" id="CP011074">
    <property type="protein sequence ID" value="AKF92676.1"/>
    <property type="molecule type" value="Genomic_DNA"/>
</dbReference>
<name>A0A0F6XYV3_BRELA</name>
<organism evidence="2">
    <name type="scientific">Brevibacillus laterosporus</name>
    <name type="common">Bacillus laterosporus</name>
    <dbReference type="NCBI Taxonomy" id="1465"/>
    <lineage>
        <taxon>Bacteria</taxon>
        <taxon>Bacillati</taxon>
        <taxon>Bacillota</taxon>
        <taxon>Bacilli</taxon>
        <taxon>Bacillales</taxon>
        <taxon>Paenibacillaceae</taxon>
        <taxon>Brevibacillus</taxon>
    </lineage>
</organism>
<evidence type="ECO:0008006" key="3">
    <source>
        <dbReference type="Google" id="ProtNLM"/>
    </source>
</evidence>
<reference evidence="2" key="1">
    <citation type="submission" date="2015-03" db="EMBL/GenBank/DDBJ databases">
        <title>MIGS Cultured Bacterial/Archaeal sample from Brevibacillus laterosporus.</title>
        <authorList>
            <person name="Zeng D."/>
            <person name="Zhu L."/>
            <person name="Dong G."/>
            <person name="Ye W."/>
            <person name="Ren D."/>
            <person name="Wu L."/>
            <person name="Xu J."/>
            <person name="Li G."/>
            <person name="Guo L."/>
        </authorList>
    </citation>
    <scope>NUCLEOTIDE SEQUENCE</scope>
    <source>
        <strain evidence="2">B9</strain>
    </source>
</reference>
<evidence type="ECO:0000256" key="1">
    <source>
        <dbReference type="SAM" id="SignalP"/>
    </source>
</evidence>
<dbReference type="RefSeq" id="WP_031411297.1">
    <property type="nucleotide sequence ID" value="NZ_CP011074.1"/>
</dbReference>
<evidence type="ECO:0000313" key="2">
    <source>
        <dbReference type="EMBL" id="AKF92676.1"/>
    </source>
</evidence>
<keyword evidence="1" id="KW-0732">Signal</keyword>
<proteinExistence type="predicted"/>
<feature type="signal peptide" evidence="1">
    <location>
        <begin position="1"/>
        <end position="27"/>
    </location>
</feature>
<feature type="chain" id="PRO_5002512577" description="Copper amine oxidase" evidence="1">
    <location>
        <begin position="28"/>
        <end position="215"/>
    </location>
</feature>
<sequence length="215" mass="24533">MKKSKVLPLLALGVALLSTNVTSTVFAEDITTYEKDSNHPDKYREVGSYSEPESTRVKRDTGITYYADGYVDGTAKAKYYKDDKKFKLIHREYVTFVKGVKIKHEYSSNVKAVVESEHNFKGGVEFPIKVVKADLGYEYVSKTTHIIEKGQKMNAEFDEPGEYVVNIYAVGKVYDITADWKAVKYPNNKTTVRDRHIGRITVPTEYRHTQVILDN</sequence>
<gene>
    <name evidence="2" type="ORF">EX87_02525</name>
</gene>
<accession>A0A0F6XYV3</accession>
<dbReference type="AlphaFoldDB" id="A0A0F6XYV3"/>
<protein>
    <recommendedName>
        <fullName evidence="3">Copper amine oxidase</fullName>
    </recommendedName>
</protein>